<dbReference type="InterPro" id="IPR000823">
    <property type="entry name" value="Peroxidase_pln"/>
</dbReference>
<evidence type="ECO:0000256" key="36">
    <source>
        <dbReference type="RuleBase" id="RU369105"/>
    </source>
</evidence>
<evidence type="ECO:0000256" key="12">
    <source>
        <dbReference type="ARBA" id="ARBA00022640"/>
    </source>
</evidence>
<evidence type="ECO:0000256" key="23">
    <source>
        <dbReference type="ARBA" id="ARBA00023078"/>
    </source>
</evidence>
<dbReference type="Gene3D" id="1.10.520.10">
    <property type="match status" value="1"/>
</dbReference>
<dbReference type="PRINTS" id="PR00461">
    <property type="entry name" value="PLPEROXIDASE"/>
</dbReference>
<dbReference type="CDD" id="cd08875">
    <property type="entry name" value="START_ArGLABRA2_like"/>
    <property type="match status" value="1"/>
</dbReference>
<evidence type="ECO:0000313" key="43">
    <source>
        <dbReference type="Proteomes" id="UP001152561"/>
    </source>
</evidence>
<keyword evidence="24 34" id="KW-0238">DNA-binding</keyword>
<dbReference type="FunFam" id="3.30.530.20:FF:000026">
    <property type="entry name" value="Homeobox-leucine zipper protein GLABRA 2"/>
    <property type="match status" value="1"/>
</dbReference>
<dbReference type="GO" id="GO:0046872">
    <property type="term" value="F:metal ion binding"/>
    <property type="evidence" value="ECO:0007669"/>
    <property type="project" value="UniProtKB-KW"/>
</dbReference>
<comment type="caution">
    <text evidence="42">The sequence shown here is derived from an EMBL/GenBank/DDBJ whole genome shotgun (WGS) entry which is preliminary data.</text>
</comment>
<dbReference type="InterPro" id="IPR001356">
    <property type="entry name" value="HD"/>
</dbReference>
<dbReference type="SMART" id="SM00389">
    <property type="entry name" value="HOX"/>
    <property type="match status" value="1"/>
</dbReference>
<evidence type="ECO:0000256" key="9">
    <source>
        <dbReference type="ARBA" id="ARBA00022531"/>
    </source>
</evidence>
<dbReference type="SMART" id="SM00234">
    <property type="entry name" value="START"/>
    <property type="match status" value="1"/>
</dbReference>
<keyword evidence="14 31" id="KW-0479">Metal-binding</keyword>
<feature type="active site" description="Proton acceptor" evidence="29">
    <location>
        <position position="804"/>
    </location>
</feature>
<dbReference type="InterPro" id="IPR019794">
    <property type="entry name" value="Peroxidases_AS"/>
</dbReference>
<dbReference type="InterPro" id="IPR057993">
    <property type="entry name" value="HD-Zip_IV_C"/>
</dbReference>
<evidence type="ECO:0000256" key="22">
    <source>
        <dbReference type="ARBA" id="ARBA00023054"/>
    </source>
</evidence>
<comment type="cofactor">
    <cofactor evidence="31">
        <name>Ca(2+)</name>
        <dbReference type="ChEBI" id="CHEBI:29108"/>
    </cofactor>
    <text evidence="31">Binds 2 calcium ions per subunit.</text>
</comment>
<name>A0A9Q1LFL5_9SOLA</name>
<evidence type="ECO:0000256" key="7">
    <source>
        <dbReference type="ARBA" id="ARBA00010155"/>
    </source>
</evidence>
<dbReference type="OrthoDB" id="6159439at2759"/>
<evidence type="ECO:0000256" key="38">
    <source>
        <dbReference type="SAM" id="MobiDB-lite"/>
    </source>
</evidence>
<comment type="cofactor">
    <cofactor evidence="2">
        <name>heme b</name>
        <dbReference type="ChEBI" id="CHEBI:60344"/>
    </cofactor>
</comment>
<evidence type="ECO:0000256" key="31">
    <source>
        <dbReference type="PIRSR" id="PIRSR600823-3"/>
    </source>
</evidence>
<keyword evidence="10" id="KW-0575">Peroxidase</keyword>
<dbReference type="Proteomes" id="UP001152561">
    <property type="component" value="Unassembled WGS sequence"/>
</dbReference>
<dbReference type="PANTHER" id="PTHR45654:SF24">
    <property type="entry name" value="HOMEOBOX-LEUCINE ZIPPER PROTEIN GLABRA 2"/>
    <property type="match status" value="1"/>
</dbReference>
<dbReference type="GO" id="GO:0006979">
    <property type="term" value="P:response to oxidative stress"/>
    <property type="evidence" value="ECO:0007669"/>
    <property type="project" value="InterPro"/>
</dbReference>
<evidence type="ECO:0000256" key="5">
    <source>
        <dbReference type="ARBA" id="ARBA00004581"/>
    </source>
</evidence>
<dbReference type="SUPFAM" id="SSF55961">
    <property type="entry name" value="Bet v1-like"/>
    <property type="match status" value="2"/>
</dbReference>
<protein>
    <recommendedName>
        <fullName evidence="36">Photosystem I reaction center subunit VI</fullName>
        <shortName evidence="36">PSI-H</shortName>
    </recommendedName>
</protein>
<evidence type="ECO:0000256" key="26">
    <source>
        <dbReference type="ARBA" id="ARBA00023155"/>
    </source>
</evidence>
<comment type="subcellular location">
    <subcellularLocation>
        <location evidence="4 34 35">Nucleus</location>
    </subcellularLocation>
    <subcellularLocation>
        <location evidence="5 36">Plastid</location>
        <location evidence="5 36">Chloroplast thylakoid membrane</location>
        <topology evidence="5 36">Single-pass membrane protein</topology>
    </subcellularLocation>
</comment>
<feature type="binding site" evidence="31">
    <location>
        <position position="808"/>
    </location>
    <ligand>
        <name>Ca(2+)</name>
        <dbReference type="ChEBI" id="CHEBI:29108"/>
        <label>1</label>
    </ligand>
</feature>
<evidence type="ECO:0000256" key="21">
    <source>
        <dbReference type="ARBA" id="ARBA00023015"/>
    </source>
</evidence>
<dbReference type="InterPro" id="IPR017970">
    <property type="entry name" value="Homeobox_CS"/>
</dbReference>
<dbReference type="CDD" id="cd00086">
    <property type="entry name" value="homeodomain"/>
    <property type="match status" value="1"/>
</dbReference>
<keyword evidence="13" id="KW-0812">Transmembrane</keyword>
<feature type="site" description="Transition state stabilizer" evidence="32">
    <location>
        <position position="800"/>
    </location>
</feature>
<gene>
    <name evidence="42" type="ORF">K7X08_034330</name>
</gene>
<dbReference type="GO" id="GO:0009538">
    <property type="term" value="C:photosystem I reaction center"/>
    <property type="evidence" value="ECO:0007669"/>
    <property type="project" value="UniProtKB-UniRule"/>
</dbReference>
<dbReference type="SUPFAM" id="SSF46689">
    <property type="entry name" value="Homeodomain-like"/>
    <property type="match status" value="1"/>
</dbReference>
<evidence type="ECO:0000256" key="33">
    <source>
        <dbReference type="PIRSR" id="PIRSR600823-5"/>
    </source>
</evidence>
<feature type="coiled-coil region" evidence="37">
    <location>
        <begin position="168"/>
        <end position="240"/>
    </location>
</feature>
<keyword evidence="33" id="KW-1015">Disulfide bond</keyword>
<keyword evidence="43" id="KW-1185">Reference proteome</keyword>
<dbReference type="Pfam" id="PF01852">
    <property type="entry name" value="START"/>
    <property type="match status" value="1"/>
</dbReference>
<dbReference type="EMBL" id="JAJAGQ010000018">
    <property type="protein sequence ID" value="KAJ8535929.1"/>
    <property type="molecule type" value="Genomic_DNA"/>
</dbReference>
<reference evidence="43" key="1">
    <citation type="journal article" date="2023" name="Proc. Natl. Acad. Sci. U.S.A.">
        <title>Genomic and structural basis for evolution of tropane alkaloid biosynthesis.</title>
        <authorList>
            <person name="Wanga Y.-J."/>
            <person name="Taina T."/>
            <person name="Yua J.-Y."/>
            <person name="Lia J."/>
            <person name="Xua B."/>
            <person name="Chenc J."/>
            <person name="D'Auriad J.C."/>
            <person name="Huanga J.-P."/>
            <person name="Huanga S.-X."/>
        </authorList>
    </citation>
    <scope>NUCLEOTIDE SEQUENCE [LARGE SCALE GENOMIC DNA]</scope>
    <source>
        <strain evidence="43">cv. KIB-2019</strain>
    </source>
</reference>
<feature type="domain" description="Homeobox" evidence="39">
    <location>
        <begin position="109"/>
        <end position="169"/>
    </location>
</feature>
<dbReference type="InterPro" id="IPR010255">
    <property type="entry name" value="Haem_peroxidase_sf"/>
</dbReference>
<dbReference type="AlphaFoldDB" id="A0A9Q1LFL5"/>
<dbReference type="Gene3D" id="3.30.530.20">
    <property type="match status" value="1"/>
</dbReference>
<feature type="disulfide bond" evidence="33">
    <location>
        <begin position="773"/>
        <end position="852"/>
    </location>
</feature>
<evidence type="ECO:0000256" key="27">
    <source>
        <dbReference type="ARBA" id="ARBA00023163"/>
    </source>
</evidence>
<dbReference type="GO" id="GO:0005634">
    <property type="term" value="C:nucleus"/>
    <property type="evidence" value="ECO:0007669"/>
    <property type="project" value="UniProtKB-SubCell"/>
</dbReference>
<feature type="compositionally biased region" description="Acidic residues" evidence="38">
    <location>
        <begin position="88"/>
        <end position="103"/>
    </location>
</feature>
<evidence type="ECO:0000256" key="29">
    <source>
        <dbReference type="PIRSR" id="PIRSR600823-1"/>
    </source>
</evidence>
<dbReference type="PANTHER" id="PTHR45654">
    <property type="entry name" value="HOMEOBOX-LEUCINE ZIPPER PROTEIN MERISTEM L1"/>
    <property type="match status" value="1"/>
</dbReference>
<feature type="region of interest" description="Disordered" evidence="38">
    <location>
        <begin position="1"/>
        <end position="21"/>
    </location>
</feature>
<evidence type="ECO:0000256" key="8">
    <source>
        <dbReference type="ARBA" id="ARBA00022528"/>
    </source>
</evidence>
<evidence type="ECO:0000256" key="20">
    <source>
        <dbReference type="ARBA" id="ARBA00023004"/>
    </source>
</evidence>
<keyword evidence="28 34" id="KW-0539">Nucleus</keyword>
<keyword evidence="17" id="KW-0809">Transit peptide</keyword>
<evidence type="ECO:0000313" key="42">
    <source>
        <dbReference type="EMBL" id="KAJ8535929.1"/>
    </source>
</evidence>
<evidence type="ECO:0000259" key="41">
    <source>
        <dbReference type="PROSITE" id="PS50873"/>
    </source>
</evidence>
<evidence type="ECO:0000256" key="11">
    <source>
        <dbReference type="ARBA" id="ARBA00022617"/>
    </source>
</evidence>
<dbReference type="InterPro" id="IPR042160">
    <property type="entry name" value="HD-Zip_IV"/>
</dbReference>
<evidence type="ECO:0000256" key="17">
    <source>
        <dbReference type="ARBA" id="ARBA00022946"/>
    </source>
</evidence>
<evidence type="ECO:0000259" key="40">
    <source>
        <dbReference type="PROSITE" id="PS50848"/>
    </source>
</evidence>
<dbReference type="PROSITE" id="PS50071">
    <property type="entry name" value="HOMEOBOX_2"/>
    <property type="match status" value="1"/>
</dbReference>
<dbReference type="InterPro" id="IPR002913">
    <property type="entry name" value="START_lipid-bd_dom"/>
</dbReference>
<evidence type="ECO:0000256" key="6">
    <source>
        <dbReference type="ARBA" id="ARBA00006789"/>
    </source>
</evidence>
<dbReference type="Pfam" id="PF00046">
    <property type="entry name" value="Homeodomain"/>
    <property type="match status" value="1"/>
</dbReference>
<dbReference type="SUPFAM" id="SSF48113">
    <property type="entry name" value="Heme-dependent peroxidases"/>
    <property type="match status" value="1"/>
</dbReference>
<sequence>MSVVDMSNNHPPHETKDFFPPPALSLSLAGIFRDGGGAWSSAGNMETREEVDDGSAAASRGGRSREETSTVEISSDNSGPARSRGSDDEFEHDETCNEDEEDPNNNSKKKKRKKYHRHTAQQIREMEALFKESPHPDEKQRQQLSKQLGLHPRQVKFWFQNRRTQIKAIQERHENSLLKAEIEKLREENKELRETYKNPSCPNCGFASSSNDAPVVPAEEQQLRIENARLIDEIEKLRAALGKYPLGSSPNSSSCSGGNEEENRSALDSGIFGLEKSRIMHVVNQAMEQLKKMATSGEPLWIRSFETGREILNYDEYMKEFPIEKSGDVKPKRMSIEASRETGIVFMELPRLVQTFMGVNQWKEMFPSMISKAATVDVICNGEGANNWDGAVQLMFAEVQMVTPVVGTREVYFMRYCKQMRAGQWGIVDVSVDKVEDNIDASLVKCRKLPSGCILQEQSNAHCKVTWVEHLECQKSIVDSLYRVVVNSGQAFGARRWMATLQQQCERLLFFMAINIPTKDTTGVATLAGRKSILTLAQRMTWSFCRMVGASSYNTWNKVPSKTGKEDIRVASRKNLTHPGEPLGVILSAVSSIWLPVSRNVLFDFLKDESRRHEWDVMSNGGPVQSIANLAKGQDKGNGVSIQAVKLRKNMWILQDTCTNAYESAVVYAPVDIAGMQSVITGCHSSNITVLPSGFSILSDGLDSRPSVITSRPEDRSSEGGSLLTVAFQILTSNSPTAKLSKESVESINNLLSWDYEEEIIPGLELNFYRNSCPNAEQFVKEEVSRSVLIDPTTAAALLRLAFHDCQVNGCDGSVLLSYSNGLMIETESEMNFGVCKLDIINGIKSSLEIICPQTVSCSDIIQLAARDAVYLAGGPYIDVFTGRKDGKFASKERADKELPPADISVDKFIKIFQQKNITLQGVALLVQPTTNVKGLAGSSITGTKLHLKSSRLNFKPTKSRAGSVVAKYGDKSVYFDLEDLGNTTGQWDLYGSDAPSPYNSLQSKFFETFAAPFTKRGLLLKFLILGGGSTLAYLSSTASGDILPIKKGPQLPPKLGPRGKI</sequence>
<dbReference type="GO" id="GO:0030154">
    <property type="term" value="P:cell differentiation"/>
    <property type="evidence" value="ECO:0007669"/>
    <property type="project" value="UniProtKB-ARBA"/>
</dbReference>
<dbReference type="PROSITE" id="PS00027">
    <property type="entry name" value="HOMEOBOX_1"/>
    <property type="match status" value="1"/>
</dbReference>
<proteinExistence type="inferred from homology"/>
<evidence type="ECO:0000256" key="10">
    <source>
        <dbReference type="ARBA" id="ARBA00022559"/>
    </source>
</evidence>
<organism evidence="42 43">
    <name type="scientific">Anisodus acutangulus</name>
    <dbReference type="NCBI Taxonomy" id="402998"/>
    <lineage>
        <taxon>Eukaryota</taxon>
        <taxon>Viridiplantae</taxon>
        <taxon>Streptophyta</taxon>
        <taxon>Embryophyta</taxon>
        <taxon>Tracheophyta</taxon>
        <taxon>Spermatophyta</taxon>
        <taxon>Magnoliopsida</taxon>
        <taxon>eudicotyledons</taxon>
        <taxon>Gunneridae</taxon>
        <taxon>Pentapetalae</taxon>
        <taxon>asterids</taxon>
        <taxon>lamiids</taxon>
        <taxon>Solanales</taxon>
        <taxon>Solanaceae</taxon>
        <taxon>Solanoideae</taxon>
        <taxon>Hyoscyameae</taxon>
        <taxon>Anisodus</taxon>
    </lineage>
</organism>
<keyword evidence="26 34" id="KW-0371">Homeobox</keyword>
<evidence type="ECO:0000256" key="15">
    <source>
        <dbReference type="ARBA" id="ARBA00022836"/>
    </source>
</evidence>
<keyword evidence="20" id="KW-0408">Iron</keyword>
<feature type="binding site" evidence="31">
    <location>
        <position position="810"/>
    </location>
    <ligand>
        <name>Ca(2+)</name>
        <dbReference type="ChEBI" id="CHEBI:29108"/>
        <label>1</label>
    </ligand>
</feature>
<keyword evidence="12 36" id="KW-0934">Plastid</keyword>
<dbReference type="PRINTS" id="PR00458">
    <property type="entry name" value="PEROXIDASE"/>
</dbReference>
<evidence type="ECO:0000256" key="30">
    <source>
        <dbReference type="PIRSR" id="PIRSR600823-2"/>
    </source>
</evidence>
<evidence type="ECO:0000256" key="32">
    <source>
        <dbReference type="PIRSR" id="PIRSR600823-4"/>
    </source>
</evidence>
<keyword evidence="27" id="KW-0804">Transcription</keyword>
<dbReference type="InterPro" id="IPR023393">
    <property type="entry name" value="START-like_dom_sf"/>
</dbReference>
<keyword evidence="15 36" id="KW-0603">Photosystem I</keyword>
<dbReference type="GO" id="GO:0003677">
    <property type="term" value="F:DNA binding"/>
    <property type="evidence" value="ECO:0007669"/>
    <property type="project" value="UniProtKB-UniRule"/>
</dbReference>
<evidence type="ECO:0000256" key="25">
    <source>
        <dbReference type="ARBA" id="ARBA00023136"/>
    </source>
</evidence>
<dbReference type="GO" id="GO:0140825">
    <property type="term" value="F:lactoperoxidase activity"/>
    <property type="evidence" value="ECO:0007669"/>
    <property type="project" value="UniProtKB-EC"/>
</dbReference>
<feature type="region of interest" description="Disordered" evidence="38">
    <location>
        <begin position="39"/>
        <end position="120"/>
    </location>
</feature>
<dbReference type="PROSITE" id="PS00436">
    <property type="entry name" value="PEROXIDASE_2"/>
    <property type="match status" value="1"/>
</dbReference>
<evidence type="ECO:0000256" key="14">
    <source>
        <dbReference type="ARBA" id="ARBA00022723"/>
    </source>
</evidence>
<evidence type="ECO:0000256" key="35">
    <source>
        <dbReference type="RuleBase" id="RU000682"/>
    </source>
</evidence>
<feature type="binding site" evidence="31">
    <location>
        <position position="814"/>
    </location>
    <ligand>
        <name>Ca(2+)</name>
        <dbReference type="ChEBI" id="CHEBI:29108"/>
        <label>1</label>
    </ligand>
</feature>
<dbReference type="PROSITE" id="PS50848">
    <property type="entry name" value="START"/>
    <property type="match status" value="1"/>
</dbReference>
<feature type="compositionally biased region" description="Polar residues" evidence="38">
    <location>
        <begin position="1"/>
        <end position="10"/>
    </location>
</feature>
<comment type="function">
    <text evidence="36">Docking of the LHC I antenna complex to the core complex.</text>
</comment>
<dbReference type="Gene3D" id="1.20.5.220">
    <property type="match status" value="1"/>
</dbReference>
<feature type="binding site" evidence="31">
    <location>
        <position position="812"/>
    </location>
    <ligand>
        <name>Ca(2+)</name>
        <dbReference type="ChEBI" id="CHEBI:29108"/>
        <label>1</label>
    </ligand>
</feature>
<dbReference type="InterPro" id="IPR009057">
    <property type="entry name" value="Homeodomain-like_sf"/>
</dbReference>
<evidence type="ECO:0000256" key="2">
    <source>
        <dbReference type="ARBA" id="ARBA00001970"/>
    </source>
</evidence>
<dbReference type="GO" id="GO:0020037">
    <property type="term" value="F:heme binding"/>
    <property type="evidence" value="ECO:0007669"/>
    <property type="project" value="InterPro"/>
</dbReference>
<keyword evidence="23 36" id="KW-0793">Thylakoid</keyword>
<dbReference type="InterPro" id="IPR002016">
    <property type="entry name" value="Haem_peroxidase"/>
</dbReference>
<evidence type="ECO:0000256" key="34">
    <source>
        <dbReference type="PROSITE-ProRule" id="PRU00108"/>
    </source>
</evidence>
<keyword evidence="9 36" id="KW-0602">Photosynthesis</keyword>
<comment type="function">
    <text evidence="3">Possible role could be the docking of the LHC I antenna complex to the core complex.</text>
</comment>
<feature type="binding site" evidence="31">
    <location>
        <position position="826"/>
    </location>
    <ligand>
        <name>Ca(2+)</name>
        <dbReference type="ChEBI" id="CHEBI:29108"/>
        <label>1</label>
    </ligand>
</feature>
<dbReference type="Pfam" id="PF03244">
    <property type="entry name" value="PSI_PsaH"/>
    <property type="match status" value="1"/>
</dbReference>
<keyword evidence="11" id="KW-0349">Heme</keyword>
<keyword evidence="16 31" id="KW-0106">Calcium</keyword>
<comment type="similarity">
    <text evidence="6">Belongs to the HD-ZIP homeobox family. Class IV subfamily.</text>
</comment>
<dbReference type="GO" id="GO:0015979">
    <property type="term" value="P:photosynthesis"/>
    <property type="evidence" value="ECO:0007669"/>
    <property type="project" value="UniProtKB-UniRule"/>
</dbReference>
<evidence type="ECO:0000256" key="13">
    <source>
        <dbReference type="ARBA" id="ARBA00022692"/>
    </source>
</evidence>
<comment type="catalytic activity">
    <reaction evidence="1">
        <text>2 a phenolic donor + H2O2 = 2 a phenolic radical donor + 2 H2O</text>
        <dbReference type="Rhea" id="RHEA:56136"/>
        <dbReference type="ChEBI" id="CHEBI:15377"/>
        <dbReference type="ChEBI" id="CHEBI:16240"/>
        <dbReference type="ChEBI" id="CHEBI:139520"/>
        <dbReference type="ChEBI" id="CHEBI:139521"/>
        <dbReference type="EC" id="1.11.1.7"/>
    </reaction>
</comment>
<dbReference type="FunFam" id="1.10.10.60:FF:000229">
    <property type="entry name" value="Homeobox-leucine zipper protein HDG1"/>
    <property type="match status" value="1"/>
</dbReference>
<evidence type="ECO:0000256" key="4">
    <source>
        <dbReference type="ARBA" id="ARBA00004123"/>
    </source>
</evidence>
<dbReference type="Gene3D" id="1.10.420.10">
    <property type="entry name" value="Peroxidase, domain 2"/>
    <property type="match status" value="1"/>
</dbReference>
<keyword evidence="18" id="KW-1133">Transmembrane helix</keyword>
<dbReference type="InterPro" id="IPR004928">
    <property type="entry name" value="PSI_PsaH"/>
</dbReference>
<keyword evidence="19" id="KW-0560">Oxidoreductase</keyword>
<dbReference type="GO" id="GO:0009535">
    <property type="term" value="C:chloroplast thylakoid membrane"/>
    <property type="evidence" value="ECO:0007669"/>
    <property type="project" value="UniProtKB-SubCell"/>
</dbReference>
<evidence type="ECO:0000256" key="28">
    <source>
        <dbReference type="ARBA" id="ARBA00023242"/>
    </source>
</evidence>
<feature type="compositionally biased region" description="Polar residues" evidence="38">
    <location>
        <begin position="70"/>
        <end position="80"/>
    </location>
</feature>
<feature type="binding site" evidence="31">
    <location>
        <position position="805"/>
    </location>
    <ligand>
        <name>Ca(2+)</name>
        <dbReference type="ChEBI" id="CHEBI:29108"/>
        <label>1</label>
    </ligand>
</feature>
<feature type="domain" description="Plant heme peroxidase family profile" evidence="41">
    <location>
        <begin position="763"/>
        <end position="1043"/>
    </location>
</feature>
<evidence type="ECO:0000256" key="3">
    <source>
        <dbReference type="ARBA" id="ARBA00002502"/>
    </source>
</evidence>
<evidence type="ECO:0000256" key="37">
    <source>
        <dbReference type="SAM" id="Coils"/>
    </source>
</evidence>
<dbReference type="GO" id="GO:0008289">
    <property type="term" value="F:lipid binding"/>
    <property type="evidence" value="ECO:0007669"/>
    <property type="project" value="InterPro"/>
</dbReference>
<evidence type="ECO:0000256" key="1">
    <source>
        <dbReference type="ARBA" id="ARBA00000189"/>
    </source>
</evidence>
<dbReference type="PROSITE" id="PS50873">
    <property type="entry name" value="PEROXIDASE_4"/>
    <property type="match status" value="1"/>
</dbReference>
<evidence type="ECO:0000259" key="39">
    <source>
        <dbReference type="PROSITE" id="PS50071"/>
    </source>
</evidence>
<dbReference type="Gene3D" id="1.10.10.60">
    <property type="entry name" value="Homeodomain-like"/>
    <property type="match status" value="1"/>
</dbReference>
<comment type="similarity">
    <text evidence="7 36">Belongs to the psaH family.</text>
</comment>
<accession>A0A9Q1LFL5</accession>
<evidence type="ECO:0000256" key="24">
    <source>
        <dbReference type="ARBA" id="ARBA00023125"/>
    </source>
</evidence>
<keyword evidence="22 37" id="KW-0175">Coiled coil</keyword>
<feature type="domain" description="START" evidence="40">
    <location>
        <begin position="272"/>
        <end position="510"/>
    </location>
</feature>
<keyword evidence="8 36" id="KW-0150">Chloroplast</keyword>
<evidence type="ECO:0000256" key="16">
    <source>
        <dbReference type="ARBA" id="ARBA00022837"/>
    </source>
</evidence>
<dbReference type="FunFam" id="1.20.5.220:FF:000003">
    <property type="entry name" value="Photosystem I reaction center subunit VI"/>
    <property type="match status" value="1"/>
</dbReference>
<dbReference type="Pfam" id="PF25797">
    <property type="entry name" value="PDF2_C"/>
    <property type="match status" value="1"/>
</dbReference>
<feature type="disulfide bond" evidence="33">
    <location>
        <begin position="806"/>
        <end position="811"/>
    </location>
</feature>
<evidence type="ECO:0000256" key="19">
    <source>
        <dbReference type="ARBA" id="ARBA00023002"/>
    </source>
</evidence>
<feature type="compositionally biased region" description="Basic residues" evidence="38">
    <location>
        <begin position="107"/>
        <end position="119"/>
    </location>
</feature>
<feature type="DNA-binding region" description="Homeobox" evidence="34">
    <location>
        <begin position="111"/>
        <end position="170"/>
    </location>
</feature>
<feature type="binding site" evidence="30">
    <location>
        <position position="900"/>
    </location>
    <ligand>
        <name>substrate</name>
    </ligand>
</feature>
<evidence type="ECO:0000256" key="18">
    <source>
        <dbReference type="ARBA" id="ARBA00022989"/>
    </source>
</evidence>
<dbReference type="GO" id="GO:0000981">
    <property type="term" value="F:DNA-binding transcription factor activity, RNA polymerase II-specific"/>
    <property type="evidence" value="ECO:0007669"/>
    <property type="project" value="InterPro"/>
</dbReference>
<keyword evidence="21" id="KW-0805">Transcription regulation</keyword>
<keyword evidence="25" id="KW-0472">Membrane</keyword>